<keyword evidence="11" id="KW-1003">Cell membrane</keyword>
<feature type="transmembrane region" description="Helical" evidence="11">
    <location>
        <begin position="92"/>
        <end position="117"/>
    </location>
</feature>
<dbReference type="Gene3D" id="1.20.120.220">
    <property type="entry name" value="ATP synthase, F0 complex, subunit A"/>
    <property type="match status" value="1"/>
</dbReference>
<evidence type="ECO:0000256" key="12">
    <source>
        <dbReference type="RuleBase" id="RU000483"/>
    </source>
</evidence>
<keyword evidence="5 11" id="KW-0812">Transmembrane</keyword>
<evidence type="ECO:0000256" key="5">
    <source>
        <dbReference type="ARBA" id="ARBA00022692"/>
    </source>
</evidence>
<dbReference type="GO" id="GO:0042777">
    <property type="term" value="P:proton motive force-driven plasma membrane ATP synthesis"/>
    <property type="evidence" value="ECO:0007669"/>
    <property type="project" value="TreeGrafter"/>
</dbReference>
<feature type="transmembrane region" description="Helical" evidence="11">
    <location>
        <begin position="66"/>
        <end position="86"/>
    </location>
</feature>
<evidence type="ECO:0000256" key="4">
    <source>
        <dbReference type="ARBA" id="ARBA00022547"/>
    </source>
</evidence>
<keyword evidence="7 11" id="KW-1133">Transmembrane helix</keyword>
<accession>A0A1F7KA02</accession>
<dbReference type="GO" id="GO:0005886">
    <property type="term" value="C:plasma membrane"/>
    <property type="evidence" value="ECO:0007669"/>
    <property type="project" value="UniProtKB-SubCell"/>
</dbReference>
<dbReference type="HAMAP" id="MF_01393">
    <property type="entry name" value="ATP_synth_a_bact"/>
    <property type="match status" value="1"/>
</dbReference>
<sequence length="257" mass="28641">MTANKIAETAITQNAEAVVSHGPHISIKAETLFELFGFPVTNSLLTSWIVVFLLVLLALSYNRNRFVTSLLNLILKPIYSLFAGVFGDKIEVFFPLVMTYFLYILSLNWLGLLPGVGTILLKVHDESIPLLRAGTADLNTTLAFGFMSIFMVQYYAVRYLGWGKYLKKFFNFANPIKAFVGLLEVVSEFSKAISFSFRLFGNIFAGEVLLTVIAFLVPVLASFPFLLFEFFVGFIQALVFAMLSSIFISVAIADHGH</sequence>
<comment type="caution">
    <text evidence="13">The sequence shown here is derived from an EMBL/GenBank/DDBJ whole genome shotgun (WGS) entry which is preliminary data.</text>
</comment>
<dbReference type="GO" id="GO:0045259">
    <property type="term" value="C:proton-transporting ATP synthase complex"/>
    <property type="evidence" value="ECO:0007669"/>
    <property type="project" value="UniProtKB-KW"/>
</dbReference>
<feature type="transmembrane region" description="Helical" evidence="11">
    <location>
        <begin position="199"/>
        <end position="221"/>
    </location>
</feature>
<dbReference type="InterPro" id="IPR023011">
    <property type="entry name" value="ATP_synth_F0_asu_AS"/>
</dbReference>
<dbReference type="NCBIfam" id="TIGR01131">
    <property type="entry name" value="ATP_synt_6_or_A"/>
    <property type="match status" value="1"/>
</dbReference>
<evidence type="ECO:0000256" key="3">
    <source>
        <dbReference type="ARBA" id="ARBA00022448"/>
    </source>
</evidence>
<dbReference type="InterPro" id="IPR035908">
    <property type="entry name" value="F0_ATP_A_sf"/>
</dbReference>
<keyword evidence="8 11" id="KW-0406">Ion transport</keyword>
<dbReference type="PANTHER" id="PTHR42823:SF3">
    <property type="entry name" value="ATP SYNTHASE SUBUNIT A, CHLOROPLASTIC"/>
    <property type="match status" value="1"/>
</dbReference>
<organism evidence="13 14">
    <name type="scientific">Candidatus Roizmanbacteria bacterium RIFOXYA1_FULL_41_12</name>
    <dbReference type="NCBI Taxonomy" id="1802082"/>
    <lineage>
        <taxon>Bacteria</taxon>
        <taxon>Candidatus Roizmaniibacteriota</taxon>
    </lineage>
</organism>
<feature type="transmembrane region" description="Helical" evidence="11">
    <location>
        <begin position="36"/>
        <end position="59"/>
    </location>
</feature>
<evidence type="ECO:0000256" key="8">
    <source>
        <dbReference type="ARBA" id="ARBA00023065"/>
    </source>
</evidence>
<keyword evidence="4 11" id="KW-0138">CF(0)</keyword>
<evidence type="ECO:0000256" key="10">
    <source>
        <dbReference type="ARBA" id="ARBA00023310"/>
    </source>
</evidence>
<dbReference type="PANTHER" id="PTHR42823">
    <property type="entry name" value="ATP SYNTHASE SUBUNIT A, CHLOROPLASTIC"/>
    <property type="match status" value="1"/>
</dbReference>
<proteinExistence type="inferred from homology"/>
<dbReference type="Pfam" id="PF00119">
    <property type="entry name" value="ATP-synt_A"/>
    <property type="match status" value="1"/>
</dbReference>
<evidence type="ECO:0000256" key="7">
    <source>
        <dbReference type="ARBA" id="ARBA00022989"/>
    </source>
</evidence>
<keyword evidence="3 11" id="KW-0813">Transport</keyword>
<dbReference type="PRINTS" id="PR00123">
    <property type="entry name" value="ATPASEA"/>
</dbReference>
<comment type="subcellular location">
    <subcellularLocation>
        <location evidence="11 12">Cell membrane</location>
        <topology evidence="11 12">Multi-pass membrane protein</topology>
    </subcellularLocation>
    <subcellularLocation>
        <location evidence="1">Membrane</location>
        <topology evidence="1">Multi-pass membrane protein</topology>
    </subcellularLocation>
</comment>
<dbReference type="CDD" id="cd00310">
    <property type="entry name" value="ATP-synt_Fo_a_6"/>
    <property type="match status" value="1"/>
</dbReference>
<feature type="transmembrane region" description="Helical" evidence="11">
    <location>
        <begin position="227"/>
        <end position="253"/>
    </location>
</feature>
<evidence type="ECO:0000256" key="2">
    <source>
        <dbReference type="ARBA" id="ARBA00006810"/>
    </source>
</evidence>
<feature type="transmembrane region" description="Helical" evidence="11">
    <location>
        <begin position="138"/>
        <end position="157"/>
    </location>
</feature>
<name>A0A1F7KA02_9BACT</name>
<evidence type="ECO:0000256" key="11">
    <source>
        <dbReference type="HAMAP-Rule" id="MF_01393"/>
    </source>
</evidence>
<comment type="similarity">
    <text evidence="2 11 12">Belongs to the ATPase A chain family.</text>
</comment>
<evidence type="ECO:0000256" key="6">
    <source>
        <dbReference type="ARBA" id="ARBA00022781"/>
    </source>
</evidence>
<comment type="function">
    <text evidence="11 12">Key component of the proton channel; it plays a direct role in the translocation of protons across the membrane.</text>
</comment>
<evidence type="ECO:0000313" key="13">
    <source>
        <dbReference type="EMBL" id="OGK64650.1"/>
    </source>
</evidence>
<dbReference type="Proteomes" id="UP000178450">
    <property type="component" value="Unassembled WGS sequence"/>
</dbReference>
<keyword evidence="9 11" id="KW-0472">Membrane</keyword>
<dbReference type="AlphaFoldDB" id="A0A1F7KA02"/>
<dbReference type="GO" id="GO:0046933">
    <property type="term" value="F:proton-transporting ATP synthase activity, rotational mechanism"/>
    <property type="evidence" value="ECO:0007669"/>
    <property type="project" value="UniProtKB-UniRule"/>
</dbReference>
<reference evidence="13 14" key="1">
    <citation type="journal article" date="2016" name="Nat. Commun.">
        <title>Thousands of microbial genomes shed light on interconnected biogeochemical processes in an aquifer system.</title>
        <authorList>
            <person name="Anantharaman K."/>
            <person name="Brown C.T."/>
            <person name="Hug L.A."/>
            <person name="Sharon I."/>
            <person name="Castelle C.J."/>
            <person name="Probst A.J."/>
            <person name="Thomas B.C."/>
            <person name="Singh A."/>
            <person name="Wilkins M.J."/>
            <person name="Karaoz U."/>
            <person name="Brodie E.L."/>
            <person name="Williams K.H."/>
            <person name="Hubbard S.S."/>
            <person name="Banfield J.F."/>
        </authorList>
    </citation>
    <scope>NUCLEOTIDE SEQUENCE [LARGE SCALE GENOMIC DNA]</scope>
</reference>
<dbReference type="SUPFAM" id="SSF81336">
    <property type="entry name" value="F1F0 ATP synthase subunit A"/>
    <property type="match status" value="1"/>
</dbReference>
<keyword evidence="6 11" id="KW-0375">Hydrogen ion transport</keyword>
<dbReference type="InterPro" id="IPR000568">
    <property type="entry name" value="ATP_synth_F0_asu"/>
</dbReference>
<evidence type="ECO:0000313" key="14">
    <source>
        <dbReference type="Proteomes" id="UP000178450"/>
    </source>
</evidence>
<dbReference type="PROSITE" id="PS00449">
    <property type="entry name" value="ATPASE_A"/>
    <property type="match status" value="1"/>
</dbReference>
<dbReference type="InterPro" id="IPR045082">
    <property type="entry name" value="ATP_syn_F0_a_bact/chloroplast"/>
</dbReference>
<keyword evidence="10 11" id="KW-0066">ATP synthesis</keyword>
<evidence type="ECO:0000256" key="1">
    <source>
        <dbReference type="ARBA" id="ARBA00004141"/>
    </source>
</evidence>
<gene>
    <name evidence="11" type="primary">atpB</name>
    <name evidence="13" type="ORF">A2209_03615</name>
</gene>
<dbReference type="EMBL" id="MGBG01000018">
    <property type="protein sequence ID" value="OGK64650.1"/>
    <property type="molecule type" value="Genomic_DNA"/>
</dbReference>
<protein>
    <recommendedName>
        <fullName evidence="11 12">ATP synthase subunit a</fullName>
    </recommendedName>
    <alternativeName>
        <fullName evidence="11">ATP synthase F0 sector subunit a</fullName>
    </alternativeName>
    <alternativeName>
        <fullName evidence="11">F-ATPase subunit 6</fullName>
    </alternativeName>
</protein>
<evidence type="ECO:0000256" key="9">
    <source>
        <dbReference type="ARBA" id="ARBA00023136"/>
    </source>
</evidence>